<evidence type="ECO:0000313" key="2">
    <source>
        <dbReference type="Proteomes" id="UP000800038"/>
    </source>
</evidence>
<keyword evidence="2" id="KW-1185">Reference proteome</keyword>
<gene>
    <name evidence="1" type="ORF">EJ02DRAFT_464630</name>
</gene>
<accession>A0A6A5STH9</accession>
<dbReference type="EMBL" id="ML976021">
    <property type="protein sequence ID" value="KAF1943915.1"/>
    <property type="molecule type" value="Genomic_DNA"/>
</dbReference>
<reference evidence="1" key="1">
    <citation type="journal article" date="2020" name="Stud. Mycol.">
        <title>101 Dothideomycetes genomes: a test case for predicting lifestyles and emergence of pathogens.</title>
        <authorList>
            <person name="Haridas S."/>
            <person name="Albert R."/>
            <person name="Binder M."/>
            <person name="Bloem J."/>
            <person name="Labutti K."/>
            <person name="Salamov A."/>
            <person name="Andreopoulos B."/>
            <person name="Baker S."/>
            <person name="Barry K."/>
            <person name="Bills G."/>
            <person name="Bluhm B."/>
            <person name="Cannon C."/>
            <person name="Castanera R."/>
            <person name="Culley D."/>
            <person name="Daum C."/>
            <person name="Ezra D."/>
            <person name="Gonzalez J."/>
            <person name="Henrissat B."/>
            <person name="Kuo A."/>
            <person name="Liang C."/>
            <person name="Lipzen A."/>
            <person name="Lutzoni F."/>
            <person name="Magnuson J."/>
            <person name="Mondo S."/>
            <person name="Nolan M."/>
            <person name="Ohm R."/>
            <person name="Pangilinan J."/>
            <person name="Park H.-J."/>
            <person name="Ramirez L."/>
            <person name="Alfaro M."/>
            <person name="Sun H."/>
            <person name="Tritt A."/>
            <person name="Yoshinaga Y."/>
            <person name="Zwiers L.-H."/>
            <person name="Turgeon B."/>
            <person name="Goodwin S."/>
            <person name="Spatafora J."/>
            <person name="Crous P."/>
            <person name="Grigoriev I."/>
        </authorList>
    </citation>
    <scope>NUCLEOTIDE SEQUENCE</scope>
    <source>
        <strain evidence="1">CBS 161.51</strain>
    </source>
</reference>
<proteinExistence type="predicted"/>
<dbReference type="AlphaFoldDB" id="A0A6A5STH9"/>
<evidence type="ECO:0000313" key="1">
    <source>
        <dbReference type="EMBL" id="KAF1943915.1"/>
    </source>
</evidence>
<sequence length="275" mass="31475">MNSNFRISLLKGKNNYALWLINIHAILCSKNGWQYTQSDGSNKITAAIQASTTATKTVAPDQAAIKRHVRRNWQGNSKKAADTITLTLHSDVKAKLTNNDFNNAFKMMTHLKQMYKPSTDTEFFMLMRDLMATCYIDFPSMETYLTHIQTLNNKVTRTKLWSLYPPTFEDASNQLVEHQRCHVSTNVISQGLQHTSFTSLLICKVCSRRHAQEICCRYPKACKPHSVDNCWKLHPEQRPEWAKRHNYSKPRPVTNVAITDHTRAGYGSIGTSFSF</sequence>
<name>A0A6A5STH9_9PLEO</name>
<organism evidence="1 2">
    <name type="scientific">Clathrospora elynae</name>
    <dbReference type="NCBI Taxonomy" id="706981"/>
    <lineage>
        <taxon>Eukaryota</taxon>
        <taxon>Fungi</taxon>
        <taxon>Dikarya</taxon>
        <taxon>Ascomycota</taxon>
        <taxon>Pezizomycotina</taxon>
        <taxon>Dothideomycetes</taxon>
        <taxon>Pleosporomycetidae</taxon>
        <taxon>Pleosporales</taxon>
        <taxon>Diademaceae</taxon>
        <taxon>Clathrospora</taxon>
    </lineage>
</organism>
<dbReference type="OrthoDB" id="5401974at2759"/>
<dbReference type="Proteomes" id="UP000800038">
    <property type="component" value="Unassembled WGS sequence"/>
</dbReference>
<protein>
    <submittedName>
        <fullName evidence="1">Uncharacterized protein</fullName>
    </submittedName>
</protein>